<evidence type="ECO:0000313" key="3">
    <source>
        <dbReference type="Proteomes" id="UP001596310"/>
    </source>
</evidence>
<gene>
    <name evidence="2" type="ORF">ACFQHW_08150</name>
</gene>
<keyword evidence="3" id="KW-1185">Reference proteome</keyword>
<proteinExistence type="predicted"/>
<dbReference type="PANTHER" id="PTHR21040:SF8">
    <property type="entry name" value="BCDNA.GH04120"/>
    <property type="match status" value="1"/>
</dbReference>
<dbReference type="InterPro" id="IPR041063">
    <property type="entry name" value="Glyco_H_20C_C"/>
</dbReference>
<evidence type="ECO:0000313" key="2">
    <source>
        <dbReference type="EMBL" id="MFC6315532.1"/>
    </source>
</evidence>
<dbReference type="SUPFAM" id="SSF51445">
    <property type="entry name" value="(Trans)glycosidases"/>
    <property type="match status" value="1"/>
</dbReference>
<reference evidence="3" key="1">
    <citation type="journal article" date="2019" name="Int. J. Syst. Evol. Microbiol.">
        <title>The Global Catalogue of Microorganisms (GCM) 10K type strain sequencing project: providing services to taxonomists for standard genome sequencing and annotation.</title>
        <authorList>
            <consortium name="The Broad Institute Genomics Platform"/>
            <consortium name="The Broad Institute Genome Sequencing Center for Infectious Disease"/>
            <person name="Wu L."/>
            <person name="Ma J."/>
        </authorList>
    </citation>
    <scope>NUCLEOTIDE SEQUENCE [LARGE SCALE GENOMIC DNA]</scope>
    <source>
        <strain evidence="3">CCM 8897</strain>
    </source>
</reference>
<dbReference type="CDD" id="cd06565">
    <property type="entry name" value="GH20_GcnA-like"/>
    <property type="match status" value="1"/>
</dbReference>
<dbReference type="Proteomes" id="UP001596310">
    <property type="component" value="Unassembled WGS sequence"/>
</dbReference>
<dbReference type="Gene3D" id="3.20.20.80">
    <property type="entry name" value="Glycosidases"/>
    <property type="match status" value="1"/>
</dbReference>
<dbReference type="EMBL" id="JBHSSM010000018">
    <property type="protein sequence ID" value="MFC6315532.1"/>
    <property type="molecule type" value="Genomic_DNA"/>
</dbReference>
<dbReference type="PANTHER" id="PTHR21040">
    <property type="entry name" value="BCDNA.GH04120"/>
    <property type="match status" value="1"/>
</dbReference>
<name>A0ABW1URP3_9LACO</name>
<dbReference type="RefSeq" id="WP_164511115.1">
    <property type="nucleotide sequence ID" value="NZ_JBHSSM010000018.1"/>
</dbReference>
<dbReference type="InterPro" id="IPR017853">
    <property type="entry name" value="GH"/>
</dbReference>
<organism evidence="2 3">
    <name type="scientific">Lapidilactobacillus achengensis</name>
    <dbReference type="NCBI Taxonomy" id="2486000"/>
    <lineage>
        <taxon>Bacteria</taxon>
        <taxon>Bacillati</taxon>
        <taxon>Bacillota</taxon>
        <taxon>Bacilli</taxon>
        <taxon>Lactobacillales</taxon>
        <taxon>Lactobacillaceae</taxon>
        <taxon>Lapidilactobacillus</taxon>
    </lineage>
</organism>
<dbReference type="InterPro" id="IPR038901">
    <property type="entry name" value="HEXDC-like"/>
</dbReference>
<dbReference type="Pfam" id="PF18088">
    <property type="entry name" value="Glyco_H_20C_C"/>
    <property type="match status" value="1"/>
</dbReference>
<dbReference type="Gene3D" id="1.20.120.670">
    <property type="entry name" value="N-acetyl-b-d-glucoasminidase"/>
    <property type="match status" value="1"/>
</dbReference>
<protein>
    <submittedName>
        <fullName evidence="2">Beta-N-acetylhexosaminidase</fullName>
    </submittedName>
</protein>
<feature type="domain" description="Glycoside Hydrolase 20C C-terminal" evidence="1">
    <location>
        <begin position="420"/>
        <end position="598"/>
    </location>
</feature>
<sequence>MIKLNFMSVPGELATGIDLLQTELGYQIAADGVPITVQTQAADLTVTYQENQATISYPYPAAFFRGLTALVAAIKADQPLQLNETPQFTTSGLMIDMSRNAALNLNGLKQMIRLSAKLGLNAALLYMEDVYQVEAYPYWGYQRGRLTESELQAADDYAHSLGVELIPCIQTLAHLINPMKWHFMDQIRDTDGILLVDEPRTYDFLRQIIAAATRPFRSQKIHIGMDEAHDLGRGIYLNQHGWVDRTKIMLDHVRQVIAITKSLDLDAIMWSDMWFNAAGFGYGDPQTVFPEALKEQIPDVDLMYWDYYNNSQENYEQVLRLHQDLGTPVSFATGVWTWNGLAPNYGKTMRTMAAGMAGAKKVGVKTVYATMWGDDGGETPFTAGALGIQAFAEQVYHQATPTSEALATALTTYQNKQAANYWLLDEFDQLPELTAGNPDATNPSKILLYEDLLHPLFQANFAQVDLTHHYQQLQAKLDQVQVQPDETELFRFYQELARTLVLKNRLLTLIQQHYRSQDRSAMAQVVPELTKLAQQLTALQTAHRQVWLSLYSPFGWEVMDIRYGGLIARCHSSQVRLMDWADGTVNTLPELTEPNLVNGTVTANSIGRGLYSEIVTTSKISGV</sequence>
<comment type="caution">
    <text evidence="2">The sequence shown here is derived from an EMBL/GenBank/DDBJ whole genome shotgun (WGS) entry which is preliminary data.</text>
</comment>
<accession>A0ABW1URP3</accession>
<evidence type="ECO:0000259" key="1">
    <source>
        <dbReference type="Pfam" id="PF18088"/>
    </source>
</evidence>